<proteinExistence type="inferred from homology"/>
<sequence>MSQIAFSNLGSRSDSYHAPPRDSLELASLASSPDSGPRSSCSSSPSGISSSRKLSLDEEDPLSSTQLPAQSSSSRPRSARSYSVSSAFDFGATLFPLSQTTGGYAPLGAPSALDGEAGLADGSLERNKTLTYLNGLSLVVGLVIGSGIFSSPSQVNVNAGSPGASLIAWVVAGLLAWTGAASYAELGGAIPLNGGSQVYLAKIFGELAGFLFTWCAVLVLKPGSAAIIAIIFGEYVVRAVVGAEVESISPWINKAVAFGGLFVVTLLNCISTRVAARIGDLFMFFKFVALLAVTIIGIVVAITGLSSTGSANKEWKTGWFEGTNIDVSAWALALYAGLWAFDGWDNTNYVTGEFKNPNRDLPRVIHTAMPLVILSYILANVAYILVLPQATIEASNTIAVQFGDKVFGHVGALIFALIVSASCFGALNATTFTSGRLVYAAGKEGYLPEVFGALWTRDISSSNRLQHRSWLSKSLSRLCGAGTQIGFTPINAMALNSALTVVYIVVGEFKTLVTFYGVAGYTFYFLTVLGLIVLRVREPYLQRPYKTWISTPIIFCCVSLFLLSRAVIAEPLQTLIVVAFIIAGVPVYYWRIYKRDGHKALPSWKFWQRTSRNLQPWEQIVAKKRSLRDQKIEPYIVADIDQRIPRVYNVHERTCLHDASSFEEITDIDSAPQLLEQLKSGKITAEQTTLAYIKRAVVAHQLTNCFTEVTFEEALAQARDLDCEFQQTGKVKGPLHGIPVTLKDQFNIKGVDSTLGYVGRSFAPAAQDAILVRLLKSMGAVVLAKTNLPQSIMWAETENPLWGLTTNPRDPALTPGGSTGGEAALLALRGSLLGFGTDIGGSIRIPQSLMGLYGLKPSSSRLPYHGVPVSTEGQEHVPSSVGPMGRDLSSLCYVSRALIDAKPWLFDPKCPPLPWNENAFREIQNRPMTIGLIVDDGVVRVHPPIARALRELSTTLRAHGHDIVTWDASDHLECIRLMDLFYTVDGGEDVRRDVGAAGEPYIPHVEALVNRGKAVSIYEYWQLNKRKVALQKQYLDKWNATLSPSGKHVDILLAPTTPHPAIPHRSMRWVGYTKIWNFLDYPAVTFPVDRVRADQDELPADYQPRNELDAWNWKLYDARAMDGHPVNLQVIGRKLEEEVVLGAASAIETLWKKAFPIGEGAL</sequence>
<evidence type="ECO:0000256" key="8">
    <source>
        <dbReference type="SAM" id="Phobius"/>
    </source>
</evidence>
<dbReference type="Pfam" id="PF01425">
    <property type="entry name" value="Amidase"/>
    <property type="match status" value="1"/>
</dbReference>
<dbReference type="SUPFAM" id="SSF75304">
    <property type="entry name" value="Amidase signature (AS) enzymes"/>
    <property type="match status" value="1"/>
</dbReference>
<evidence type="ECO:0000256" key="5">
    <source>
        <dbReference type="ARBA" id="ARBA00022989"/>
    </source>
</evidence>
<dbReference type="Proteomes" id="UP000249829">
    <property type="component" value="Unassembled WGS sequence"/>
</dbReference>
<dbReference type="GO" id="GO:0016020">
    <property type="term" value="C:membrane"/>
    <property type="evidence" value="ECO:0007669"/>
    <property type="project" value="UniProtKB-SubCell"/>
</dbReference>
<keyword evidence="6 8" id="KW-0472">Membrane</keyword>
<protein>
    <submittedName>
        <fullName evidence="10">Amidase signature enzyme</fullName>
    </submittedName>
</protein>
<dbReference type="GO" id="GO:0022857">
    <property type="term" value="F:transmembrane transporter activity"/>
    <property type="evidence" value="ECO:0007669"/>
    <property type="project" value="InterPro"/>
</dbReference>
<dbReference type="Gene3D" id="3.90.1300.10">
    <property type="entry name" value="Amidase signature (AS) domain"/>
    <property type="match status" value="1"/>
</dbReference>
<dbReference type="PANTHER" id="PTHR46072">
    <property type="entry name" value="AMIDASE-RELATED-RELATED"/>
    <property type="match status" value="1"/>
</dbReference>
<feature type="transmembrane region" description="Helical" evidence="8">
    <location>
        <begin position="207"/>
        <end position="231"/>
    </location>
</feature>
<evidence type="ECO:0000256" key="6">
    <source>
        <dbReference type="ARBA" id="ARBA00023136"/>
    </source>
</evidence>
<dbReference type="InterPro" id="IPR002293">
    <property type="entry name" value="AA/rel_permease1"/>
</dbReference>
<feature type="transmembrane region" description="Helical" evidence="8">
    <location>
        <begin position="548"/>
        <end position="568"/>
    </location>
</feature>
<accession>A0A2V5IH99</accession>
<comment type="subcellular location">
    <subcellularLocation>
        <location evidence="1">Membrane</location>
        <topology evidence="1">Multi-pass membrane protein</topology>
    </subcellularLocation>
</comment>
<feature type="transmembrane region" description="Helical" evidence="8">
    <location>
        <begin position="282"/>
        <end position="307"/>
    </location>
</feature>
<evidence type="ECO:0000313" key="10">
    <source>
        <dbReference type="EMBL" id="PYI23287.1"/>
    </source>
</evidence>
<keyword evidence="4" id="KW-0378">Hydrolase</keyword>
<evidence type="ECO:0000256" key="7">
    <source>
        <dbReference type="SAM" id="MobiDB-lite"/>
    </source>
</evidence>
<feature type="compositionally biased region" description="Low complexity" evidence="7">
    <location>
        <begin position="28"/>
        <end position="53"/>
    </location>
</feature>
<evidence type="ECO:0000313" key="11">
    <source>
        <dbReference type="Proteomes" id="UP000249829"/>
    </source>
</evidence>
<keyword evidence="5 8" id="KW-1133">Transmembrane helix</keyword>
<keyword evidence="3 8" id="KW-0812">Transmembrane</keyword>
<dbReference type="PANTHER" id="PTHR46072:SF2">
    <property type="entry name" value="AMIDASE (EUROFUNG)"/>
    <property type="match status" value="1"/>
</dbReference>
<organism evidence="10 11">
    <name type="scientific">Aspergillus violaceofuscus (strain CBS 115571)</name>
    <dbReference type="NCBI Taxonomy" id="1450538"/>
    <lineage>
        <taxon>Eukaryota</taxon>
        <taxon>Fungi</taxon>
        <taxon>Dikarya</taxon>
        <taxon>Ascomycota</taxon>
        <taxon>Pezizomycotina</taxon>
        <taxon>Eurotiomycetes</taxon>
        <taxon>Eurotiomycetidae</taxon>
        <taxon>Eurotiales</taxon>
        <taxon>Aspergillaceae</taxon>
        <taxon>Aspergillus</taxon>
    </lineage>
</organism>
<feature type="domain" description="Amidase" evidence="9">
    <location>
        <begin position="688"/>
        <end position="1141"/>
    </location>
</feature>
<name>A0A2V5IH99_ASPV1</name>
<comment type="similarity">
    <text evidence="2">Belongs to the amidase family.</text>
</comment>
<feature type="region of interest" description="Disordered" evidence="7">
    <location>
        <begin position="1"/>
        <end position="78"/>
    </location>
</feature>
<feature type="transmembrane region" description="Helical" evidence="8">
    <location>
        <begin position="132"/>
        <end position="151"/>
    </location>
</feature>
<feature type="compositionally biased region" description="Polar residues" evidence="7">
    <location>
        <begin position="1"/>
        <end position="13"/>
    </location>
</feature>
<dbReference type="InterPro" id="IPR023631">
    <property type="entry name" value="Amidase_dom"/>
</dbReference>
<gene>
    <name evidence="10" type="ORF">BO99DRAFT_351724</name>
</gene>
<dbReference type="Pfam" id="PF13520">
    <property type="entry name" value="AA_permease_2"/>
    <property type="match status" value="1"/>
</dbReference>
<feature type="transmembrane region" description="Helical" evidence="8">
    <location>
        <begin position="485"/>
        <end position="506"/>
    </location>
</feature>
<dbReference type="FunFam" id="1.20.1740.10:FF:000042">
    <property type="entry name" value="Similar to amino acid transporter"/>
    <property type="match status" value="1"/>
</dbReference>
<reference evidence="10 11" key="1">
    <citation type="submission" date="2018-02" db="EMBL/GenBank/DDBJ databases">
        <title>The genomes of Aspergillus section Nigri reveals drivers in fungal speciation.</title>
        <authorList>
            <consortium name="DOE Joint Genome Institute"/>
            <person name="Vesth T.C."/>
            <person name="Nybo J."/>
            <person name="Theobald S."/>
            <person name="Brandl J."/>
            <person name="Frisvad J.C."/>
            <person name="Nielsen K.F."/>
            <person name="Lyhne E.K."/>
            <person name="Kogle M.E."/>
            <person name="Kuo A."/>
            <person name="Riley R."/>
            <person name="Clum A."/>
            <person name="Nolan M."/>
            <person name="Lipzen A."/>
            <person name="Salamov A."/>
            <person name="Henrissat B."/>
            <person name="Wiebenga A."/>
            <person name="De vries R.P."/>
            <person name="Grigoriev I.V."/>
            <person name="Mortensen U.H."/>
            <person name="Andersen M.R."/>
            <person name="Baker S.E."/>
        </authorList>
    </citation>
    <scope>NUCLEOTIDE SEQUENCE [LARGE SCALE GENOMIC DNA]</scope>
    <source>
        <strain evidence="10 11">CBS 115571</strain>
    </source>
</reference>
<dbReference type="STRING" id="1450538.A0A2V5IH99"/>
<feature type="transmembrane region" description="Helical" evidence="8">
    <location>
        <begin position="512"/>
        <end position="536"/>
    </location>
</feature>
<feature type="transmembrane region" description="Helical" evidence="8">
    <location>
        <begin position="574"/>
        <end position="590"/>
    </location>
</feature>
<evidence type="ECO:0000259" key="9">
    <source>
        <dbReference type="Pfam" id="PF01425"/>
    </source>
</evidence>
<evidence type="ECO:0000256" key="1">
    <source>
        <dbReference type="ARBA" id="ARBA00004141"/>
    </source>
</evidence>
<feature type="transmembrane region" description="Helical" evidence="8">
    <location>
        <begin position="364"/>
        <end position="386"/>
    </location>
</feature>
<feature type="compositionally biased region" description="Low complexity" evidence="7">
    <location>
        <begin position="62"/>
        <end position="78"/>
    </location>
</feature>
<feature type="transmembrane region" description="Helical" evidence="8">
    <location>
        <begin position="163"/>
        <end position="186"/>
    </location>
</feature>
<dbReference type="Gene3D" id="1.20.1740.10">
    <property type="entry name" value="Amino acid/polyamine transporter I"/>
    <property type="match status" value="1"/>
</dbReference>
<feature type="transmembrane region" description="Helical" evidence="8">
    <location>
        <begin position="406"/>
        <end position="427"/>
    </location>
</feature>
<evidence type="ECO:0000256" key="4">
    <source>
        <dbReference type="ARBA" id="ARBA00022801"/>
    </source>
</evidence>
<dbReference type="OMA" id="SIYEYWQ"/>
<dbReference type="GO" id="GO:0016787">
    <property type="term" value="F:hydrolase activity"/>
    <property type="evidence" value="ECO:0007669"/>
    <property type="project" value="UniProtKB-KW"/>
</dbReference>
<dbReference type="EMBL" id="KZ825106">
    <property type="protein sequence ID" value="PYI23287.1"/>
    <property type="molecule type" value="Genomic_DNA"/>
</dbReference>
<feature type="transmembrane region" description="Helical" evidence="8">
    <location>
        <begin position="251"/>
        <end position="270"/>
    </location>
</feature>
<dbReference type="AlphaFoldDB" id="A0A2V5IH99"/>
<dbReference type="InterPro" id="IPR036928">
    <property type="entry name" value="AS_sf"/>
</dbReference>
<evidence type="ECO:0000256" key="2">
    <source>
        <dbReference type="ARBA" id="ARBA00009199"/>
    </source>
</evidence>
<keyword evidence="11" id="KW-1185">Reference proteome</keyword>
<evidence type="ECO:0000256" key="3">
    <source>
        <dbReference type="ARBA" id="ARBA00022692"/>
    </source>
</evidence>